<feature type="compositionally biased region" description="Basic and acidic residues" evidence="1">
    <location>
        <begin position="100"/>
        <end position="109"/>
    </location>
</feature>
<proteinExistence type="predicted"/>
<accession>J3LGC2</accession>
<sequence length="117" mass="12648">MAVERGNETSGRRRRIVSPGKDRRRGSISRFSPSRIGGARGEEEGEAEEEEEDEEESLTSRNSTKKAPLVKGSSRDRDGAGFPAPPGRRGDSAGRSIARAIDRDAEPRAPRAASEIS</sequence>
<keyword evidence="3" id="KW-1185">Reference proteome</keyword>
<evidence type="ECO:0000256" key="1">
    <source>
        <dbReference type="SAM" id="MobiDB-lite"/>
    </source>
</evidence>
<feature type="region of interest" description="Disordered" evidence="1">
    <location>
        <begin position="1"/>
        <end position="117"/>
    </location>
</feature>
<protein>
    <submittedName>
        <fullName evidence="2">Uncharacterized protein</fullName>
    </submittedName>
</protein>
<dbReference type="AlphaFoldDB" id="J3LGC2"/>
<reference evidence="2" key="1">
    <citation type="submission" date="2013-04" db="UniProtKB">
        <authorList>
            <consortium name="EnsemblPlants"/>
        </authorList>
    </citation>
    <scope>IDENTIFICATION</scope>
</reference>
<dbReference type="Gramene" id="OB02G36890.1">
    <property type="protein sequence ID" value="OB02G36890.1"/>
    <property type="gene ID" value="OB02G36890"/>
</dbReference>
<evidence type="ECO:0000313" key="3">
    <source>
        <dbReference type="Proteomes" id="UP000006038"/>
    </source>
</evidence>
<feature type="compositionally biased region" description="Basic residues" evidence="1">
    <location>
        <begin position="12"/>
        <end position="27"/>
    </location>
</feature>
<evidence type="ECO:0000313" key="2">
    <source>
        <dbReference type="EnsemblPlants" id="OB02G36890.1"/>
    </source>
</evidence>
<feature type="compositionally biased region" description="Basic and acidic residues" evidence="1">
    <location>
        <begin position="1"/>
        <end position="11"/>
    </location>
</feature>
<dbReference type="EnsemblPlants" id="OB02G36890.1">
    <property type="protein sequence ID" value="OB02G36890.1"/>
    <property type="gene ID" value="OB02G36890"/>
</dbReference>
<feature type="compositionally biased region" description="Acidic residues" evidence="1">
    <location>
        <begin position="43"/>
        <end position="57"/>
    </location>
</feature>
<name>J3LGC2_ORYBR</name>
<dbReference type="HOGENOM" id="CLU_2088549_0_0_1"/>
<dbReference type="Proteomes" id="UP000006038">
    <property type="component" value="Unassembled WGS sequence"/>
</dbReference>
<organism evidence="2">
    <name type="scientific">Oryza brachyantha</name>
    <name type="common">malo sina</name>
    <dbReference type="NCBI Taxonomy" id="4533"/>
    <lineage>
        <taxon>Eukaryota</taxon>
        <taxon>Viridiplantae</taxon>
        <taxon>Streptophyta</taxon>
        <taxon>Embryophyta</taxon>
        <taxon>Tracheophyta</taxon>
        <taxon>Spermatophyta</taxon>
        <taxon>Magnoliopsida</taxon>
        <taxon>Liliopsida</taxon>
        <taxon>Poales</taxon>
        <taxon>Poaceae</taxon>
        <taxon>BOP clade</taxon>
        <taxon>Oryzoideae</taxon>
        <taxon>Oryzeae</taxon>
        <taxon>Oryzinae</taxon>
        <taxon>Oryza</taxon>
    </lineage>
</organism>